<feature type="transmembrane region" description="Helical" evidence="1">
    <location>
        <begin position="36"/>
        <end position="57"/>
    </location>
</feature>
<sequence length="64" mass="6809">MGIFIVYWVIAVLLFVIGIVQIIIKAVRNQPVKPGIQLVIASVIMLVIGAGACAVILSNLKIGH</sequence>
<dbReference type="RefSeq" id="WP_090982739.1">
    <property type="nucleotide sequence ID" value="NZ_FOJM01000006.1"/>
</dbReference>
<dbReference type="Proteomes" id="UP000198836">
    <property type="component" value="Unassembled WGS sequence"/>
</dbReference>
<organism evidence="2 3">
    <name type="scientific">Pedobacter suwonensis</name>
    <dbReference type="NCBI Taxonomy" id="332999"/>
    <lineage>
        <taxon>Bacteria</taxon>
        <taxon>Pseudomonadati</taxon>
        <taxon>Bacteroidota</taxon>
        <taxon>Sphingobacteriia</taxon>
        <taxon>Sphingobacteriales</taxon>
        <taxon>Sphingobacteriaceae</taxon>
        <taxon>Pedobacter</taxon>
    </lineage>
</organism>
<dbReference type="OrthoDB" id="772915at2"/>
<keyword evidence="1" id="KW-0472">Membrane</keyword>
<feature type="transmembrane region" description="Helical" evidence="1">
    <location>
        <begin position="6"/>
        <end position="24"/>
    </location>
</feature>
<reference evidence="3" key="1">
    <citation type="submission" date="2016-10" db="EMBL/GenBank/DDBJ databases">
        <authorList>
            <person name="Varghese N."/>
            <person name="Submissions S."/>
        </authorList>
    </citation>
    <scope>NUCLEOTIDE SEQUENCE [LARGE SCALE GENOMIC DNA]</scope>
    <source>
        <strain evidence="3">DSM 18130</strain>
    </source>
</reference>
<protein>
    <submittedName>
        <fullName evidence="2">Uncharacterized protein</fullName>
    </submittedName>
</protein>
<evidence type="ECO:0000256" key="1">
    <source>
        <dbReference type="SAM" id="Phobius"/>
    </source>
</evidence>
<keyword evidence="1" id="KW-0812">Transmembrane</keyword>
<keyword evidence="1" id="KW-1133">Transmembrane helix</keyword>
<gene>
    <name evidence="2" type="ORF">SAMN04488511_106206</name>
</gene>
<keyword evidence="3" id="KW-1185">Reference proteome</keyword>
<proteinExistence type="predicted"/>
<name>A0A1I0T6E6_9SPHI</name>
<evidence type="ECO:0000313" key="2">
    <source>
        <dbReference type="EMBL" id="SFA47375.1"/>
    </source>
</evidence>
<dbReference type="EMBL" id="FOJM01000006">
    <property type="protein sequence ID" value="SFA47375.1"/>
    <property type="molecule type" value="Genomic_DNA"/>
</dbReference>
<dbReference type="AlphaFoldDB" id="A0A1I0T6E6"/>
<accession>A0A1I0T6E6</accession>
<dbReference type="STRING" id="332999.SAMN04488511_106206"/>
<evidence type="ECO:0000313" key="3">
    <source>
        <dbReference type="Proteomes" id="UP000198836"/>
    </source>
</evidence>